<proteinExistence type="predicted"/>
<accession>A0ACC2NGN4</accession>
<sequence>MTKFGEIDRAFQTLPPIFAWVYRPKEISDSYITQMIELMESYCSNSRHDQYYLADLFYEKAKRECYNHPNGNELMEKFYVKVLNILMPIRSMSDAKDQLLHVTYLKDKFCESVLRSYNESDAWLRLKETEEKMCIQHMRSINSQLQEFNAEIEEIPSSFDQDKLRK</sequence>
<comment type="caution">
    <text evidence="1">The sequence shown here is derived from an EMBL/GenBank/DDBJ whole genome shotgun (WGS) entry which is preliminary data.</text>
</comment>
<dbReference type="Proteomes" id="UP001239111">
    <property type="component" value="Chromosome 3"/>
</dbReference>
<protein>
    <submittedName>
        <fullName evidence="1">Uncharacterized protein</fullName>
    </submittedName>
</protein>
<dbReference type="EMBL" id="CM056743">
    <property type="protein sequence ID" value="KAJ8668745.1"/>
    <property type="molecule type" value="Genomic_DNA"/>
</dbReference>
<organism evidence="1 2">
    <name type="scientific">Eretmocerus hayati</name>
    <dbReference type="NCBI Taxonomy" id="131215"/>
    <lineage>
        <taxon>Eukaryota</taxon>
        <taxon>Metazoa</taxon>
        <taxon>Ecdysozoa</taxon>
        <taxon>Arthropoda</taxon>
        <taxon>Hexapoda</taxon>
        <taxon>Insecta</taxon>
        <taxon>Pterygota</taxon>
        <taxon>Neoptera</taxon>
        <taxon>Endopterygota</taxon>
        <taxon>Hymenoptera</taxon>
        <taxon>Apocrita</taxon>
        <taxon>Proctotrupomorpha</taxon>
        <taxon>Chalcidoidea</taxon>
        <taxon>Aphelinidae</taxon>
        <taxon>Aphelininae</taxon>
        <taxon>Eretmocerus</taxon>
    </lineage>
</organism>
<keyword evidence="2" id="KW-1185">Reference proteome</keyword>
<name>A0ACC2NGN4_9HYME</name>
<evidence type="ECO:0000313" key="1">
    <source>
        <dbReference type="EMBL" id="KAJ8668745.1"/>
    </source>
</evidence>
<reference evidence="1" key="1">
    <citation type="submission" date="2023-04" db="EMBL/GenBank/DDBJ databases">
        <title>A chromosome-level genome assembly of the parasitoid wasp Eretmocerus hayati.</title>
        <authorList>
            <person name="Zhong Y."/>
            <person name="Liu S."/>
            <person name="Liu Y."/>
        </authorList>
    </citation>
    <scope>NUCLEOTIDE SEQUENCE</scope>
    <source>
        <strain evidence="1">ZJU_SS_LIU_2023</strain>
    </source>
</reference>
<gene>
    <name evidence="1" type="ORF">QAD02_000004</name>
</gene>
<evidence type="ECO:0000313" key="2">
    <source>
        <dbReference type="Proteomes" id="UP001239111"/>
    </source>
</evidence>